<feature type="region of interest" description="Disordered" evidence="1">
    <location>
        <begin position="136"/>
        <end position="175"/>
    </location>
</feature>
<name>A0A699HIL2_TANCI</name>
<feature type="compositionally biased region" description="Basic and acidic residues" evidence="1">
    <location>
        <begin position="90"/>
        <end position="101"/>
    </location>
</feature>
<organism evidence="3">
    <name type="scientific">Tanacetum cinerariifolium</name>
    <name type="common">Dalmatian daisy</name>
    <name type="synonym">Chrysanthemum cinerariifolium</name>
    <dbReference type="NCBI Taxonomy" id="118510"/>
    <lineage>
        <taxon>Eukaryota</taxon>
        <taxon>Viridiplantae</taxon>
        <taxon>Streptophyta</taxon>
        <taxon>Embryophyta</taxon>
        <taxon>Tracheophyta</taxon>
        <taxon>Spermatophyta</taxon>
        <taxon>Magnoliopsida</taxon>
        <taxon>eudicotyledons</taxon>
        <taxon>Gunneridae</taxon>
        <taxon>Pentapetalae</taxon>
        <taxon>asterids</taxon>
        <taxon>campanulids</taxon>
        <taxon>Asterales</taxon>
        <taxon>Asteraceae</taxon>
        <taxon>Asteroideae</taxon>
        <taxon>Anthemideae</taxon>
        <taxon>Anthemidinae</taxon>
        <taxon>Tanacetum</taxon>
    </lineage>
</organism>
<feature type="compositionally biased region" description="Basic and acidic residues" evidence="1">
    <location>
        <begin position="1"/>
        <end position="32"/>
    </location>
</feature>
<keyword evidence="3" id="KW-0808">Transferase</keyword>
<dbReference type="AlphaFoldDB" id="A0A699HIL2"/>
<dbReference type="PANTHER" id="PTHR33223:SF11">
    <property type="entry name" value="ELEMENT PROTEIN, PUTATIVE-RELATED"/>
    <property type="match status" value="1"/>
</dbReference>
<evidence type="ECO:0000259" key="2">
    <source>
        <dbReference type="Pfam" id="PF03732"/>
    </source>
</evidence>
<sequence length="379" mass="44878">MDKVCRDRRKDVHTRLDFGEGPRERTREDSHHSNARARTTKPERLKVKDRLRYGDRHVLDRLGHQRQSAFDRLSETYSPRTTKSRPWGTDSRDRPWGRSHLHRLDTSNEDFKKDKERFCRIRESYDDSFSHSYRDGNRSRYMKRRRDNESPLSNVSKSDSNDGRYRRSRSKRHKSTNEDYLTRPWMCEEEDPFTPRIRAARVWFDELPPESIDSYKDLKAAFLAYFMQQKKYVKDLVEIHNIKQKDGETIEDFMEQFKVETGRMKEAPECMRISRFMHGVNNSELTKRLNEYVPKTMEEMMITTTAFIQGEAAAASKMKGRGSNRFTPLTRTLKEILAVEAGKFQPPPPMVTSVEKRSINKVDSKNLLDRVSSSKRMIF</sequence>
<keyword evidence="3" id="KW-0695">RNA-directed DNA polymerase</keyword>
<feature type="domain" description="Retrotransposon gag" evidence="2">
    <location>
        <begin position="199"/>
        <end position="281"/>
    </location>
</feature>
<comment type="caution">
    <text evidence="3">The sequence shown here is derived from an EMBL/GenBank/DDBJ whole genome shotgun (WGS) entry which is preliminary data.</text>
</comment>
<evidence type="ECO:0000256" key="1">
    <source>
        <dbReference type="SAM" id="MobiDB-lite"/>
    </source>
</evidence>
<dbReference type="Pfam" id="PF03732">
    <property type="entry name" value="Retrotrans_gag"/>
    <property type="match status" value="1"/>
</dbReference>
<feature type="region of interest" description="Disordered" evidence="1">
    <location>
        <begin position="1"/>
        <end position="47"/>
    </location>
</feature>
<dbReference type="EMBL" id="BKCJ010170399">
    <property type="protein sequence ID" value="GEY33935.1"/>
    <property type="molecule type" value="Genomic_DNA"/>
</dbReference>
<evidence type="ECO:0000313" key="3">
    <source>
        <dbReference type="EMBL" id="GEY33935.1"/>
    </source>
</evidence>
<dbReference type="GO" id="GO:0003964">
    <property type="term" value="F:RNA-directed DNA polymerase activity"/>
    <property type="evidence" value="ECO:0007669"/>
    <property type="project" value="UniProtKB-KW"/>
</dbReference>
<proteinExistence type="predicted"/>
<dbReference type="InterPro" id="IPR005162">
    <property type="entry name" value="Retrotrans_gag_dom"/>
</dbReference>
<dbReference type="PANTHER" id="PTHR33223">
    <property type="entry name" value="CCHC-TYPE DOMAIN-CONTAINING PROTEIN"/>
    <property type="match status" value="1"/>
</dbReference>
<feature type="region of interest" description="Disordered" evidence="1">
    <location>
        <begin position="70"/>
        <end position="101"/>
    </location>
</feature>
<protein>
    <submittedName>
        <fullName evidence="3">Reverse transcriptase domain-containing protein</fullName>
    </submittedName>
</protein>
<reference evidence="3" key="1">
    <citation type="journal article" date="2019" name="Sci. Rep.">
        <title>Draft genome of Tanacetum cinerariifolium, the natural source of mosquito coil.</title>
        <authorList>
            <person name="Yamashiro T."/>
            <person name="Shiraishi A."/>
            <person name="Satake H."/>
            <person name="Nakayama K."/>
        </authorList>
    </citation>
    <scope>NUCLEOTIDE SEQUENCE</scope>
</reference>
<keyword evidence="3" id="KW-0548">Nucleotidyltransferase</keyword>
<gene>
    <name evidence="3" type="ORF">Tci_405909</name>
</gene>
<accession>A0A699HIL2</accession>